<dbReference type="RefSeq" id="WP_307234451.1">
    <property type="nucleotide sequence ID" value="NZ_JAUSVF010000002.1"/>
</dbReference>
<dbReference type="Pfam" id="PF00392">
    <property type="entry name" value="GntR"/>
    <property type="match status" value="1"/>
</dbReference>
<dbReference type="Pfam" id="PF07729">
    <property type="entry name" value="FCD"/>
    <property type="match status" value="1"/>
</dbReference>
<dbReference type="Gene3D" id="1.10.10.10">
    <property type="entry name" value="Winged helix-like DNA-binding domain superfamily/Winged helix DNA-binding domain"/>
    <property type="match status" value="1"/>
</dbReference>
<dbReference type="InterPro" id="IPR036390">
    <property type="entry name" value="WH_DNA-bd_sf"/>
</dbReference>
<dbReference type="InterPro" id="IPR036388">
    <property type="entry name" value="WH-like_DNA-bd_sf"/>
</dbReference>
<dbReference type="GO" id="GO:0003677">
    <property type="term" value="F:DNA binding"/>
    <property type="evidence" value="ECO:0007669"/>
    <property type="project" value="UniProtKB-KW"/>
</dbReference>
<keyword evidence="6" id="KW-1185">Reference proteome</keyword>
<gene>
    <name evidence="5" type="ORF">QO002_004849</name>
</gene>
<keyword evidence="3" id="KW-0804">Transcription</keyword>
<keyword evidence="2 5" id="KW-0238">DNA-binding</keyword>
<keyword evidence="1" id="KW-0805">Transcription regulation</keyword>
<dbReference type="SUPFAM" id="SSF46785">
    <property type="entry name" value="Winged helix' DNA-binding domain"/>
    <property type="match status" value="1"/>
</dbReference>
<dbReference type="SMART" id="SM00345">
    <property type="entry name" value="HTH_GNTR"/>
    <property type="match status" value="1"/>
</dbReference>
<dbReference type="InterPro" id="IPR000524">
    <property type="entry name" value="Tscrpt_reg_HTH_GntR"/>
</dbReference>
<evidence type="ECO:0000313" key="6">
    <source>
        <dbReference type="Proteomes" id="UP001230207"/>
    </source>
</evidence>
<dbReference type="PANTHER" id="PTHR43537">
    <property type="entry name" value="TRANSCRIPTIONAL REGULATOR, GNTR FAMILY"/>
    <property type="match status" value="1"/>
</dbReference>
<reference evidence="5 6" key="1">
    <citation type="submission" date="2023-07" db="EMBL/GenBank/DDBJ databases">
        <title>Genomic Encyclopedia of Type Strains, Phase IV (KMG-IV): sequencing the most valuable type-strain genomes for metagenomic binning, comparative biology and taxonomic classification.</title>
        <authorList>
            <person name="Goeker M."/>
        </authorList>
    </citation>
    <scope>NUCLEOTIDE SEQUENCE [LARGE SCALE GENOMIC DNA]</scope>
    <source>
        <strain evidence="5 6">DSM 1112</strain>
    </source>
</reference>
<accession>A0ABU0BXF6</accession>
<proteinExistence type="predicted"/>
<evidence type="ECO:0000256" key="3">
    <source>
        <dbReference type="ARBA" id="ARBA00023163"/>
    </source>
</evidence>
<dbReference type="Gene3D" id="1.20.120.530">
    <property type="entry name" value="GntR ligand-binding domain-like"/>
    <property type="match status" value="1"/>
</dbReference>
<evidence type="ECO:0000256" key="2">
    <source>
        <dbReference type="ARBA" id="ARBA00023125"/>
    </source>
</evidence>
<dbReference type="PANTHER" id="PTHR43537:SF20">
    <property type="entry name" value="HTH-TYPE TRANSCRIPTIONAL REPRESSOR GLAR"/>
    <property type="match status" value="1"/>
</dbReference>
<dbReference type="InterPro" id="IPR008920">
    <property type="entry name" value="TF_FadR/GntR_C"/>
</dbReference>
<name>A0ABU0BXF6_9HYPH</name>
<protein>
    <submittedName>
        <fullName evidence="5">DNA-binding GntR family transcriptional regulator</fullName>
    </submittedName>
</protein>
<dbReference type="InterPro" id="IPR011711">
    <property type="entry name" value="GntR_C"/>
</dbReference>
<organism evidence="5 6">
    <name type="scientific">Pararhizobium capsulatum DSM 1112</name>
    <dbReference type="NCBI Taxonomy" id="1121113"/>
    <lineage>
        <taxon>Bacteria</taxon>
        <taxon>Pseudomonadati</taxon>
        <taxon>Pseudomonadota</taxon>
        <taxon>Alphaproteobacteria</taxon>
        <taxon>Hyphomicrobiales</taxon>
        <taxon>Rhizobiaceae</taxon>
        <taxon>Rhizobium/Agrobacterium group</taxon>
        <taxon>Pararhizobium</taxon>
    </lineage>
</organism>
<dbReference type="SMART" id="SM00895">
    <property type="entry name" value="FCD"/>
    <property type="match status" value="1"/>
</dbReference>
<comment type="caution">
    <text evidence="5">The sequence shown here is derived from an EMBL/GenBank/DDBJ whole genome shotgun (WGS) entry which is preliminary data.</text>
</comment>
<feature type="domain" description="HTH gntR-type" evidence="4">
    <location>
        <begin position="16"/>
        <end position="83"/>
    </location>
</feature>
<dbReference type="PROSITE" id="PS50949">
    <property type="entry name" value="HTH_GNTR"/>
    <property type="match status" value="1"/>
</dbReference>
<sequence>MTDTKASGRMQAGGKTTAASTVFAALRREILSGALPPGSRLRIDHLCQTYGVTINPVREALNRLTAEQLVVLEDQRGFSVAPVSHDEWRELVRSRCLIEACALREAMSNRTPVWEEGIVLSLYRLSRTARFLDVENRVPNPDWELHHHAFHHALLASCNSRIILDFCEEMRERSDRYRRIAALSPTGPRLTQSEHKEIADAVVGGEVEEAVKLLCAHYQRTLGVVEAHFERK</sequence>
<dbReference type="CDD" id="cd07377">
    <property type="entry name" value="WHTH_GntR"/>
    <property type="match status" value="1"/>
</dbReference>
<dbReference type="EMBL" id="JAUSVF010000002">
    <property type="protein sequence ID" value="MDQ0322643.1"/>
    <property type="molecule type" value="Genomic_DNA"/>
</dbReference>
<evidence type="ECO:0000256" key="1">
    <source>
        <dbReference type="ARBA" id="ARBA00023015"/>
    </source>
</evidence>
<dbReference type="Proteomes" id="UP001230207">
    <property type="component" value="Unassembled WGS sequence"/>
</dbReference>
<dbReference type="SUPFAM" id="SSF48008">
    <property type="entry name" value="GntR ligand-binding domain-like"/>
    <property type="match status" value="1"/>
</dbReference>
<evidence type="ECO:0000313" key="5">
    <source>
        <dbReference type="EMBL" id="MDQ0322643.1"/>
    </source>
</evidence>
<evidence type="ECO:0000259" key="4">
    <source>
        <dbReference type="PROSITE" id="PS50949"/>
    </source>
</evidence>